<dbReference type="PaxDb" id="2903-EOD33800"/>
<dbReference type="InterPro" id="IPR038499">
    <property type="entry name" value="BRO1_sf"/>
</dbReference>
<dbReference type="Pfam" id="PF03097">
    <property type="entry name" value="BRO1"/>
    <property type="match status" value="1"/>
</dbReference>
<proteinExistence type="predicted"/>
<evidence type="ECO:0000259" key="1">
    <source>
        <dbReference type="PROSITE" id="PS51180"/>
    </source>
</evidence>
<dbReference type="eggNOG" id="KOG2220">
    <property type="taxonomic scope" value="Eukaryota"/>
</dbReference>
<dbReference type="HOGENOM" id="CLU_1028335_0_0_1"/>
<dbReference type="GO" id="GO:0043328">
    <property type="term" value="P:protein transport to vacuole involved in ubiquitin-dependent protein catabolic process via the multivesicular body sorting pathway"/>
    <property type="evidence" value="ECO:0007669"/>
    <property type="project" value="TreeGrafter"/>
</dbReference>
<dbReference type="PROSITE" id="PS51180">
    <property type="entry name" value="BRO1"/>
    <property type="match status" value="1"/>
</dbReference>
<sequence length="271" mass="30989">MLAFNVKTTEPVPVEERLRRHVDTSRFPSGHAFLKDLQGWREKMRSQRFGTNGAEAVRDGQLRYYALATHAEHHFRTVDLKNEAKVVFRWYDTFSTRRFVDQPDWAFERASVLFNVAGALSYLATSQERGERGDPEQIKLACRYFQEASGVINELRKIASNASWLSFTPDMTDDFLEALSCIMLAQAQDCFYEIWRSLLTLILTRALAPAPGAKDAGLKLKAPLLQEAISSEWLAVVDWNRALFDGVQNYYAQRALFDGVQNYYAATARRT</sequence>
<name>A0A0D3KDG5_EMIH1</name>
<dbReference type="RefSeq" id="XP_005786229.1">
    <property type="nucleotide sequence ID" value="XM_005786172.1"/>
</dbReference>
<dbReference type="PANTHER" id="PTHR23030:SF30">
    <property type="entry name" value="TYROSINE-PROTEIN PHOSPHATASE NON-RECEPTOR TYPE 23"/>
    <property type="match status" value="1"/>
</dbReference>
<dbReference type="GeneID" id="17279071"/>
<dbReference type="AlphaFoldDB" id="A0A0D3KDG5"/>
<keyword evidence="3" id="KW-1185">Reference proteome</keyword>
<feature type="domain" description="BRO1" evidence="1">
    <location>
        <begin position="1"/>
        <end position="271"/>
    </location>
</feature>
<dbReference type="GO" id="GO:0005768">
    <property type="term" value="C:endosome"/>
    <property type="evidence" value="ECO:0007669"/>
    <property type="project" value="TreeGrafter"/>
</dbReference>
<evidence type="ECO:0000313" key="3">
    <source>
        <dbReference type="Proteomes" id="UP000013827"/>
    </source>
</evidence>
<dbReference type="InterPro" id="IPR004328">
    <property type="entry name" value="BRO1_dom"/>
</dbReference>
<dbReference type="EnsemblProtists" id="EOD33800">
    <property type="protein sequence ID" value="EOD33800"/>
    <property type="gene ID" value="EMIHUDRAFT_229323"/>
</dbReference>
<dbReference type="SMART" id="SM01041">
    <property type="entry name" value="BRO1"/>
    <property type="match status" value="1"/>
</dbReference>
<organism evidence="2 3">
    <name type="scientific">Emiliania huxleyi (strain CCMP1516)</name>
    <dbReference type="NCBI Taxonomy" id="280463"/>
    <lineage>
        <taxon>Eukaryota</taxon>
        <taxon>Haptista</taxon>
        <taxon>Haptophyta</taxon>
        <taxon>Prymnesiophyceae</taxon>
        <taxon>Isochrysidales</taxon>
        <taxon>Noelaerhabdaceae</taxon>
        <taxon>Emiliania</taxon>
    </lineage>
</organism>
<accession>A0A0D3KDG5</accession>
<dbReference type="Gene3D" id="1.25.40.280">
    <property type="entry name" value="alix/aip1 like domains"/>
    <property type="match status" value="1"/>
</dbReference>
<protein>
    <recommendedName>
        <fullName evidence="1">BRO1 domain-containing protein</fullName>
    </recommendedName>
</protein>
<reference evidence="2" key="2">
    <citation type="submission" date="2024-10" db="UniProtKB">
        <authorList>
            <consortium name="EnsemblProtists"/>
        </authorList>
    </citation>
    <scope>IDENTIFICATION</scope>
</reference>
<dbReference type="PANTHER" id="PTHR23030">
    <property type="entry name" value="PCD6 INTERACTING PROTEIN-RELATED"/>
    <property type="match status" value="1"/>
</dbReference>
<dbReference type="STRING" id="2903.R1F4G5"/>
<reference evidence="3" key="1">
    <citation type="journal article" date="2013" name="Nature">
        <title>Pan genome of the phytoplankton Emiliania underpins its global distribution.</title>
        <authorList>
            <person name="Read B.A."/>
            <person name="Kegel J."/>
            <person name="Klute M.J."/>
            <person name="Kuo A."/>
            <person name="Lefebvre S.C."/>
            <person name="Maumus F."/>
            <person name="Mayer C."/>
            <person name="Miller J."/>
            <person name="Monier A."/>
            <person name="Salamov A."/>
            <person name="Young J."/>
            <person name="Aguilar M."/>
            <person name="Claverie J.M."/>
            <person name="Frickenhaus S."/>
            <person name="Gonzalez K."/>
            <person name="Herman E.K."/>
            <person name="Lin Y.C."/>
            <person name="Napier J."/>
            <person name="Ogata H."/>
            <person name="Sarno A.F."/>
            <person name="Shmutz J."/>
            <person name="Schroeder D."/>
            <person name="de Vargas C."/>
            <person name="Verret F."/>
            <person name="von Dassow P."/>
            <person name="Valentin K."/>
            <person name="Van de Peer Y."/>
            <person name="Wheeler G."/>
            <person name="Dacks J.B."/>
            <person name="Delwiche C.F."/>
            <person name="Dyhrman S.T."/>
            <person name="Glockner G."/>
            <person name="John U."/>
            <person name="Richards T."/>
            <person name="Worden A.Z."/>
            <person name="Zhang X."/>
            <person name="Grigoriev I.V."/>
            <person name="Allen A.E."/>
            <person name="Bidle K."/>
            <person name="Borodovsky M."/>
            <person name="Bowler C."/>
            <person name="Brownlee C."/>
            <person name="Cock J.M."/>
            <person name="Elias M."/>
            <person name="Gladyshev V.N."/>
            <person name="Groth M."/>
            <person name="Guda C."/>
            <person name="Hadaegh A."/>
            <person name="Iglesias-Rodriguez M.D."/>
            <person name="Jenkins J."/>
            <person name="Jones B.M."/>
            <person name="Lawson T."/>
            <person name="Leese F."/>
            <person name="Lindquist E."/>
            <person name="Lobanov A."/>
            <person name="Lomsadze A."/>
            <person name="Malik S.B."/>
            <person name="Marsh M.E."/>
            <person name="Mackinder L."/>
            <person name="Mock T."/>
            <person name="Mueller-Roeber B."/>
            <person name="Pagarete A."/>
            <person name="Parker M."/>
            <person name="Probert I."/>
            <person name="Quesneville H."/>
            <person name="Raines C."/>
            <person name="Rensing S.A."/>
            <person name="Riano-Pachon D.M."/>
            <person name="Richier S."/>
            <person name="Rokitta S."/>
            <person name="Shiraiwa Y."/>
            <person name="Soanes D.M."/>
            <person name="van der Giezen M."/>
            <person name="Wahlund T.M."/>
            <person name="Williams B."/>
            <person name="Wilson W."/>
            <person name="Wolfe G."/>
            <person name="Wurch L.L."/>
        </authorList>
    </citation>
    <scope>NUCLEOTIDE SEQUENCE</scope>
</reference>
<dbReference type="Proteomes" id="UP000013827">
    <property type="component" value="Unassembled WGS sequence"/>
</dbReference>
<evidence type="ECO:0000313" key="2">
    <source>
        <dbReference type="EnsemblProtists" id="EOD33800"/>
    </source>
</evidence>
<dbReference type="KEGG" id="ehx:EMIHUDRAFT_229323"/>